<dbReference type="AlphaFoldDB" id="A0A915I3H9"/>
<proteinExistence type="predicted"/>
<sequence length="124" mass="13840">MMSFVHILQGEEMGQVGYKTNQYYRVLAGLKPMSKPPSQATILPPDASDLPAQLPPATTSTTQDKLDLMALQMDKTEKEGDQLKITQFYSKFSPVAMVDKHKGQSILLQDLNTSPEKKTHLLTF</sequence>
<protein>
    <submittedName>
        <fullName evidence="3">Uncharacterized protein</fullName>
    </submittedName>
</protein>
<dbReference type="WBParaSite" id="nRc.2.0.1.t08688-RA">
    <property type="protein sequence ID" value="nRc.2.0.1.t08688-RA"/>
    <property type="gene ID" value="nRc.2.0.1.g08688"/>
</dbReference>
<organism evidence="2 3">
    <name type="scientific">Romanomermis culicivorax</name>
    <name type="common">Nematode worm</name>
    <dbReference type="NCBI Taxonomy" id="13658"/>
    <lineage>
        <taxon>Eukaryota</taxon>
        <taxon>Metazoa</taxon>
        <taxon>Ecdysozoa</taxon>
        <taxon>Nematoda</taxon>
        <taxon>Enoplea</taxon>
        <taxon>Dorylaimia</taxon>
        <taxon>Mermithida</taxon>
        <taxon>Mermithoidea</taxon>
        <taxon>Mermithidae</taxon>
        <taxon>Romanomermis</taxon>
    </lineage>
</organism>
<dbReference type="Proteomes" id="UP000887565">
    <property type="component" value="Unplaced"/>
</dbReference>
<feature type="region of interest" description="Disordered" evidence="1">
    <location>
        <begin position="35"/>
        <end position="61"/>
    </location>
</feature>
<evidence type="ECO:0000256" key="1">
    <source>
        <dbReference type="SAM" id="MobiDB-lite"/>
    </source>
</evidence>
<accession>A0A915I3H9</accession>
<keyword evidence="2" id="KW-1185">Reference proteome</keyword>
<evidence type="ECO:0000313" key="3">
    <source>
        <dbReference type="WBParaSite" id="nRc.2.0.1.t08688-RA"/>
    </source>
</evidence>
<name>A0A915I3H9_ROMCU</name>
<reference evidence="3" key="1">
    <citation type="submission" date="2022-11" db="UniProtKB">
        <authorList>
            <consortium name="WormBaseParasite"/>
        </authorList>
    </citation>
    <scope>IDENTIFICATION</scope>
</reference>
<evidence type="ECO:0000313" key="2">
    <source>
        <dbReference type="Proteomes" id="UP000887565"/>
    </source>
</evidence>